<dbReference type="Pfam" id="PF00903">
    <property type="entry name" value="Glyoxalase"/>
    <property type="match status" value="1"/>
</dbReference>
<dbReference type="PROSITE" id="PS51819">
    <property type="entry name" value="VOC"/>
    <property type="match status" value="1"/>
</dbReference>
<dbReference type="RefSeq" id="WP_119048981.1">
    <property type="nucleotide sequence ID" value="NZ_CP032157.1"/>
</dbReference>
<keyword evidence="3" id="KW-1185">Reference proteome</keyword>
<dbReference type="InterPro" id="IPR037523">
    <property type="entry name" value="VOC_core"/>
</dbReference>
<reference evidence="2 3" key="1">
    <citation type="submission" date="2018-09" db="EMBL/GenBank/DDBJ databases">
        <title>Genome sequencing of strain 6GH32-13.</title>
        <authorList>
            <person name="Weon H.-Y."/>
            <person name="Heo J."/>
            <person name="Kwon S.-W."/>
        </authorList>
    </citation>
    <scope>NUCLEOTIDE SEQUENCE [LARGE SCALE GENOMIC DNA]</scope>
    <source>
        <strain evidence="2 3">5GH32-13</strain>
    </source>
</reference>
<dbReference type="SUPFAM" id="SSF54593">
    <property type="entry name" value="Glyoxalase/Bleomycin resistance protein/Dihydroxybiphenyl dioxygenase"/>
    <property type="match status" value="1"/>
</dbReference>
<accession>A0A3B7MIL2</accession>
<dbReference type="InterPro" id="IPR029068">
    <property type="entry name" value="Glyas_Bleomycin-R_OHBP_Dase"/>
</dbReference>
<dbReference type="KEGG" id="pseg:D3H65_03775"/>
<dbReference type="InterPro" id="IPR004360">
    <property type="entry name" value="Glyas_Fos-R_dOase_dom"/>
</dbReference>
<proteinExistence type="predicted"/>
<dbReference type="EMBL" id="CP032157">
    <property type="protein sequence ID" value="AXY73143.1"/>
    <property type="molecule type" value="Genomic_DNA"/>
</dbReference>
<evidence type="ECO:0000313" key="3">
    <source>
        <dbReference type="Proteomes" id="UP000263900"/>
    </source>
</evidence>
<protein>
    <recommendedName>
        <fullName evidence="1">VOC domain-containing protein</fullName>
    </recommendedName>
</protein>
<feature type="domain" description="VOC" evidence="1">
    <location>
        <begin position="12"/>
        <end position="120"/>
    </location>
</feature>
<evidence type="ECO:0000259" key="1">
    <source>
        <dbReference type="PROSITE" id="PS51819"/>
    </source>
</evidence>
<gene>
    <name evidence="2" type="ORF">D3H65_03775</name>
</gene>
<dbReference type="Gene3D" id="3.10.180.10">
    <property type="entry name" value="2,3-Dihydroxybiphenyl 1,2-Dioxygenase, domain 1"/>
    <property type="match status" value="1"/>
</dbReference>
<evidence type="ECO:0000313" key="2">
    <source>
        <dbReference type="EMBL" id="AXY73143.1"/>
    </source>
</evidence>
<dbReference type="AlphaFoldDB" id="A0A3B7MIL2"/>
<name>A0A3B7MIL2_9BACT</name>
<organism evidence="2 3">
    <name type="scientific">Paraflavitalea soli</name>
    <dbReference type="NCBI Taxonomy" id="2315862"/>
    <lineage>
        <taxon>Bacteria</taxon>
        <taxon>Pseudomonadati</taxon>
        <taxon>Bacteroidota</taxon>
        <taxon>Chitinophagia</taxon>
        <taxon>Chitinophagales</taxon>
        <taxon>Chitinophagaceae</taxon>
        <taxon>Paraflavitalea</taxon>
    </lineage>
</organism>
<dbReference type="OrthoDB" id="9798201at2"/>
<sequence length="212" mass="23977">MPDQTPPNIDCDRLHPLLLVSDIPAAVDFYTNKLGFAHGFTWGDPPEMAGMNLGSVSIHLYKGEPKGNYVYFVVGDADALFEFQRSNGVEVVVTPDDRDYELHDYRVKDPWGNELSFGHYIPPIGPPIKIERVDMPVRLEKRLAALLKDLAEHKGMSIDSCLEETLLHTFEVVGNDVGVASPHTKKTHQYIQELKKKHGIDYDTHASYRFEE</sequence>
<dbReference type="Proteomes" id="UP000263900">
    <property type="component" value="Chromosome"/>
</dbReference>